<evidence type="ECO:0000256" key="1">
    <source>
        <dbReference type="SAM" id="SignalP"/>
    </source>
</evidence>
<protein>
    <recommendedName>
        <fullName evidence="4">FZ domain-containing protein</fullName>
    </recommendedName>
</protein>
<dbReference type="Proteomes" id="UP000030693">
    <property type="component" value="Unassembled WGS sequence"/>
</dbReference>
<sequence length="376" mass="41119">MALDLGGVPRRAGRPADGQLMRAAGLALLVWSCLALSVTAIGPAAGATDPTDLEGPSPLTTLSSALSPEELAELTQKIRGTYAGDVHYSIRPVANERHNLELARSGVYHVEKGRGYMLPGPYGFCRSNDLCYLPDAPASRCYSQFYPELALGPTPYPVPTGTTDAGPTMPNDDLLPFWAEGRAFPRQFDPATETTDLRPAGDTTDATAAMEPSSQFHYPRCSSSMADFNSYNMTYQARLYLMDLDHRGYDRLVGPQWGTERAICEALFSDLCYIVMWVQNIRAGFTCNNANALYKRRTVKPPCRNFCHRVINSSATCHGFRRAVLRPGETTTLYCSMLPPVNCYNAAVSRRIPTGRSAFQMALVALLAVAALQLLL</sequence>
<name>A0A058Z5J8_FONAL</name>
<keyword evidence="1" id="KW-0732">Signal</keyword>
<dbReference type="GeneID" id="20529360"/>
<organism evidence="2">
    <name type="scientific">Fonticula alba</name>
    <name type="common">Slime mold</name>
    <dbReference type="NCBI Taxonomy" id="691883"/>
    <lineage>
        <taxon>Eukaryota</taxon>
        <taxon>Rotosphaerida</taxon>
        <taxon>Fonticulaceae</taxon>
        <taxon>Fonticula</taxon>
    </lineage>
</organism>
<proteinExistence type="predicted"/>
<evidence type="ECO:0000313" key="3">
    <source>
        <dbReference type="Proteomes" id="UP000030693"/>
    </source>
</evidence>
<gene>
    <name evidence="2" type="ORF">H696_04635</name>
</gene>
<feature type="signal peptide" evidence="1">
    <location>
        <begin position="1"/>
        <end position="35"/>
    </location>
</feature>
<reference evidence="2" key="1">
    <citation type="submission" date="2013-04" db="EMBL/GenBank/DDBJ databases">
        <title>The Genome Sequence of Fonticula alba ATCC 38817.</title>
        <authorList>
            <consortium name="The Broad Institute Genomics Platform"/>
            <person name="Russ C."/>
            <person name="Cuomo C."/>
            <person name="Burger G."/>
            <person name="Gray M.W."/>
            <person name="Holland P.W.H."/>
            <person name="King N."/>
            <person name="Lang F.B.F."/>
            <person name="Roger A.J."/>
            <person name="Ruiz-Trillo I."/>
            <person name="Brown M."/>
            <person name="Walker B."/>
            <person name="Young S."/>
            <person name="Zeng Q."/>
            <person name="Gargeya S."/>
            <person name="Fitzgerald M."/>
            <person name="Haas B."/>
            <person name="Abouelleil A."/>
            <person name="Allen A.W."/>
            <person name="Alvarado L."/>
            <person name="Arachchi H.M."/>
            <person name="Berlin A.M."/>
            <person name="Chapman S.B."/>
            <person name="Gainer-Dewar J."/>
            <person name="Goldberg J."/>
            <person name="Griggs A."/>
            <person name="Gujja S."/>
            <person name="Hansen M."/>
            <person name="Howarth C."/>
            <person name="Imamovic A."/>
            <person name="Ireland A."/>
            <person name="Larimer J."/>
            <person name="McCowan C."/>
            <person name="Murphy C."/>
            <person name="Pearson M."/>
            <person name="Poon T.W."/>
            <person name="Priest M."/>
            <person name="Roberts A."/>
            <person name="Saif S."/>
            <person name="Shea T."/>
            <person name="Sisk P."/>
            <person name="Sykes S."/>
            <person name="Wortman J."/>
            <person name="Nusbaum C."/>
            <person name="Birren B."/>
        </authorList>
    </citation>
    <scope>NUCLEOTIDE SEQUENCE [LARGE SCALE GENOMIC DNA]</scope>
    <source>
        <strain evidence="2">ATCC 38817</strain>
    </source>
</reference>
<evidence type="ECO:0008006" key="4">
    <source>
        <dbReference type="Google" id="ProtNLM"/>
    </source>
</evidence>
<dbReference type="EMBL" id="KB932207">
    <property type="protein sequence ID" value="KCV69218.1"/>
    <property type="molecule type" value="Genomic_DNA"/>
</dbReference>
<dbReference type="RefSeq" id="XP_009496789.1">
    <property type="nucleotide sequence ID" value="XM_009498514.1"/>
</dbReference>
<dbReference type="AlphaFoldDB" id="A0A058Z5J8"/>
<keyword evidence="3" id="KW-1185">Reference proteome</keyword>
<evidence type="ECO:0000313" key="2">
    <source>
        <dbReference type="EMBL" id="KCV69218.1"/>
    </source>
</evidence>
<feature type="chain" id="PRO_5001566104" description="FZ domain-containing protein" evidence="1">
    <location>
        <begin position="36"/>
        <end position="376"/>
    </location>
</feature>
<accession>A0A058Z5J8</accession>